<proteinExistence type="predicted"/>
<sequence length="84" mass="9017">MASSLSNSNKIKSKLNHHLLCPLQNLSSSIMLQFPPNSAEARGNMPVPPPSSHVNTPLSPPVLQSHTPPPLQCGSSYFSSTNIR</sequence>
<dbReference type="EMBL" id="QGKV02002055">
    <property type="protein sequence ID" value="KAF3497569.1"/>
    <property type="molecule type" value="Genomic_DNA"/>
</dbReference>
<feature type="compositionally biased region" description="Polar residues" evidence="1">
    <location>
        <begin position="73"/>
        <end position="84"/>
    </location>
</feature>
<accession>A0ABQ7AIL3</accession>
<gene>
    <name evidence="2" type="ORF">DY000_02057299</name>
</gene>
<comment type="caution">
    <text evidence="2">The sequence shown here is derived from an EMBL/GenBank/DDBJ whole genome shotgun (WGS) entry which is preliminary data.</text>
</comment>
<organism evidence="2 3">
    <name type="scientific">Brassica cretica</name>
    <name type="common">Mustard</name>
    <dbReference type="NCBI Taxonomy" id="69181"/>
    <lineage>
        <taxon>Eukaryota</taxon>
        <taxon>Viridiplantae</taxon>
        <taxon>Streptophyta</taxon>
        <taxon>Embryophyta</taxon>
        <taxon>Tracheophyta</taxon>
        <taxon>Spermatophyta</taxon>
        <taxon>Magnoliopsida</taxon>
        <taxon>eudicotyledons</taxon>
        <taxon>Gunneridae</taxon>
        <taxon>Pentapetalae</taxon>
        <taxon>rosids</taxon>
        <taxon>malvids</taxon>
        <taxon>Brassicales</taxon>
        <taxon>Brassicaceae</taxon>
        <taxon>Brassiceae</taxon>
        <taxon>Brassica</taxon>
    </lineage>
</organism>
<name>A0ABQ7AIL3_BRACR</name>
<keyword evidence="3" id="KW-1185">Reference proteome</keyword>
<evidence type="ECO:0000313" key="2">
    <source>
        <dbReference type="EMBL" id="KAF3497569.1"/>
    </source>
</evidence>
<evidence type="ECO:0000313" key="3">
    <source>
        <dbReference type="Proteomes" id="UP000266723"/>
    </source>
</evidence>
<dbReference type="Proteomes" id="UP000266723">
    <property type="component" value="Unassembled WGS sequence"/>
</dbReference>
<reference evidence="2 3" key="1">
    <citation type="journal article" date="2020" name="BMC Genomics">
        <title>Intraspecific diversification of the crop wild relative Brassica cretica Lam. using demographic model selection.</title>
        <authorList>
            <person name="Kioukis A."/>
            <person name="Michalopoulou V.A."/>
            <person name="Briers L."/>
            <person name="Pirintsos S."/>
            <person name="Studholme D.J."/>
            <person name="Pavlidis P."/>
            <person name="Sarris P.F."/>
        </authorList>
    </citation>
    <scope>NUCLEOTIDE SEQUENCE [LARGE SCALE GENOMIC DNA]</scope>
    <source>
        <strain evidence="3">cv. PFS-1207/04</strain>
    </source>
</reference>
<protein>
    <submittedName>
        <fullName evidence="2">Uncharacterized protein</fullName>
    </submittedName>
</protein>
<feature type="compositionally biased region" description="Polar residues" evidence="1">
    <location>
        <begin position="52"/>
        <end position="66"/>
    </location>
</feature>
<evidence type="ECO:0000256" key="1">
    <source>
        <dbReference type="SAM" id="MobiDB-lite"/>
    </source>
</evidence>
<feature type="region of interest" description="Disordered" evidence="1">
    <location>
        <begin position="36"/>
        <end position="84"/>
    </location>
</feature>